<dbReference type="InterPro" id="IPR053158">
    <property type="entry name" value="CapK_Type1_Caps_Biosynth"/>
</dbReference>
<dbReference type="AlphaFoldDB" id="A0A346NP76"/>
<evidence type="ECO:0000313" key="1">
    <source>
        <dbReference type="EMBL" id="AXR07333.1"/>
    </source>
</evidence>
<proteinExistence type="predicted"/>
<dbReference type="InterPro" id="IPR042099">
    <property type="entry name" value="ANL_N_sf"/>
</dbReference>
<name>A0A346NP76_9ALTE</name>
<evidence type="ECO:0000313" key="2">
    <source>
        <dbReference type="Proteomes" id="UP000262073"/>
    </source>
</evidence>
<keyword evidence="1" id="KW-0436">Ligase</keyword>
<dbReference type="RefSeq" id="WP_117317438.1">
    <property type="nucleotide sequence ID" value="NZ_CP031769.1"/>
</dbReference>
<sequence>MNNKISEILFKIAARKRNPSLFSKYEELKAQEKLSREELLKYQEEQLKLFLQFCYEKSDFYKNYFDKHDFSPYDSNFIESYNKLPELYKSDLLANNEAIHTRIGVNTKPAVTSGTSGQALKFDRSESWDSINRASVMRGYSWHDVNVWERNGYFWGYNLQSSDAKKIWLLDFLQNRKRLFRFNKKDIQDFSHTIKKASYVGGYSSMIYQVAKTSNELGINFKNIKMVKGTSETILPYYQDEVKKAFGRKMISEYGATETGLIAFECEEGSLHVNMENIYLEVNENSDVVVTNFASDTFPIVKYNIGDMATLSFDICKCGKEHVLISELIGRKGKNIVGKSEEYPGFTFYYIFKNILVKYNTKLNYKAVQNVKGTVEMFIELPEEDEKVREMIEEQRSSYFKDDVIFHYTFLSHFSAEKKKTQSFESNL</sequence>
<dbReference type="KEGG" id="salm:D0Y50_13845"/>
<dbReference type="GO" id="GO:0016874">
    <property type="term" value="F:ligase activity"/>
    <property type="evidence" value="ECO:0007669"/>
    <property type="project" value="UniProtKB-KW"/>
</dbReference>
<dbReference type="SUPFAM" id="SSF56801">
    <property type="entry name" value="Acetyl-CoA synthetase-like"/>
    <property type="match status" value="1"/>
</dbReference>
<protein>
    <submittedName>
        <fullName evidence="1">Phenylacetate--CoA ligase family protein</fullName>
    </submittedName>
</protein>
<dbReference type="PANTHER" id="PTHR36932">
    <property type="entry name" value="CAPSULAR POLYSACCHARIDE BIOSYNTHESIS PROTEIN"/>
    <property type="match status" value="1"/>
</dbReference>
<dbReference type="OrthoDB" id="580775at2"/>
<dbReference type="Gene3D" id="3.40.50.12780">
    <property type="entry name" value="N-terminal domain of ligase-like"/>
    <property type="match status" value="1"/>
</dbReference>
<accession>A0A346NP76</accession>
<dbReference type="PANTHER" id="PTHR36932:SF1">
    <property type="entry name" value="CAPSULAR POLYSACCHARIDE BIOSYNTHESIS PROTEIN"/>
    <property type="match status" value="1"/>
</dbReference>
<dbReference type="EMBL" id="CP031769">
    <property type="protein sequence ID" value="AXR07333.1"/>
    <property type="molecule type" value="Genomic_DNA"/>
</dbReference>
<reference evidence="1 2" key="1">
    <citation type="submission" date="2018-08" db="EMBL/GenBank/DDBJ databases">
        <title>Salinimonas sediminis sp. nov., a piezophilic bacterium isolated from a deep-sea sediment sample from the New Britain Trench.</title>
        <authorList>
            <person name="Cao J."/>
        </authorList>
    </citation>
    <scope>NUCLEOTIDE SEQUENCE [LARGE SCALE GENOMIC DNA]</scope>
    <source>
        <strain evidence="1 2">N102</strain>
    </source>
</reference>
<dbReference type="Proteomes" id="UP000262073">
    <property type="component" value="Chromosome"/>
</dbReference>
<gene>
    <name evidence="1" type="ORF">D0Y50_13845</name>
</gene>
<keyword evidence="2" id="KW-1185">Reference proteome</keyword>
<organism evidence="1 2">
    <name type="scientific">Salinimonas sediminis</name>
    <dbReference type="NCBI Taxonomy" id="2303538"/>
    <lineage>
        <taxon>Bacteria</taxon>
        <taxon>Pseudomonadati</taxon>
        <taxon>Pseudomonadota</taxon>
        <taxon>Gammaproteobacteria</taxon>
        <taxon>Alteromonadales</taxon>
        <taxon>Alteromonadaceae</taxon>
        <taxon>Alteromonas/Salinimonas group</taxon>
        <taxon>Salinimonas</taxon>
    </lineage>
</organism>